<dbReference type="Proteomes" id="UP000230790">
    <property type="component" value="Unassembled WGS sequence"/>
</dbReference>
<dbReference type="InterPro" id="IPR050923">
    <property type="entry name" value="Cell_Proc_Reg/RNA_Proc"/>
</dbReference>
<keyword evidence="1 2" id="KW-0238">DNA-binding</keyword>
<gene>
    <name evidence="5" type="ORF">CUN48_10525</name>
</gene>
<dbReference type="GO" id="GO:0003677">
    <property type="term" value="F:DNA binding"/>
    <property type="evidence" value="ECO:0007669"/>
    <property type="project" value="UniProtKB-UniRule"/>
</dbReference>
<dbReference type="PANTHER" id="PTHR23308">
    <property type="entry name" value="NUCLEAR INHIBITOR OF PROTEIN PHOSPHATASE-1"/>
    <property type="match status" value="1"/>
</dbReference>
<dbReference type="GO" id="GO:0006355">
    <property type="term" value="P:regulation of DNA-templated transcription"/>
    <property type="evidence" value="ECO:0007669"/>
    <property type="project" value="InterPro"/>
</dbReference>
<dbReference type="SMART" id="SM00240">
    <property type="entry name" value="FHA"/>
    <property type="match status" value="1"/>
</dbReference>
<reference evidence="5 6" key="1">
    <citation type="submission" date="2017-11" db="EMBL/GenBank/DDBJ databases">
        <title>Evolution of Phototrophy in the Chloroflexi Phylum Driven by Horizontal Gene Transfer.</title>
        <authorList>
            <person name="Ward L.M."/>
            <person name="Hemp J."/>
            <person name="Shih P.M."/>
            <person name="Mcglynn S.E."/>
            <person name="Fischer W."/>
        </authorList>
    </citation>
    <scope>NUCLEOTIDE SEQUENCE [LARGE SCALE GENOMIC DNA]</scope>
    <source>
        <strain evidence="5">JP3_7</strain>
    </source>
</reference>
<dbReference type="SUPFAM" id="SSF49879">
    <property type="entry name" value="SMAD/FHA domain"/>
    <property type="match status" value="1"/>
</dbReference>
<dbReference type="CDD" id="cd00060">
    <property type="entry name" value="FHA"/>
    <property type="match status" value="1"/>
</dbReference>
<evidence type="ECO:0000313" key="6">
    <source>
        <dbReference type="Proteomes" id="UP000230790"/>
    </source>
</evidence>
<dbReference type="InterPro" id="IPR036388">
    <property type="entry name" value="WH-like_DNA-bd_sf"/>
</dbReference>
<dbReference type="PROSITE" id="PS50006">
    <property type="entry name" value="FHA_DOMAIN"/>
    <property type="match status" value="1"/>
</dbReference>
<dbReference type="AlphaFoldDB" id="A0A2M8QB90"/>
<dbReference type="PROSITE" id="PS51755">
    <property type="entry name" value="OMPR_PHOB"/>
    <property type="match status" value="1"/>
</dbReference>
<dbReference type="Pfam" id="PF00498">
    <property type="entry name" value="FHA"/>
    <property type="match status" value="1"/>
</dbReference>
<dbReference type="GO" id="GO:0000160">
    <property type="term" value="P:phosphorelay signal transduction system"/>
    <property type="evidence" value="ECO:0007669"/>
    <property type="project" value="InterPro"/>
</dbReference>
<dbReference type="InterPro" id="IPR008984">
    <property type="entry name" value="SMAD_FHA_dom_sf"/>
</dbReference>
<proteinExistence type="predicted"/>
<dbReference type="InterPro" id="IPR016032">
    <property type="entry name" value="Sig_transdc_resp-reg_C-effctor"/>
</dbReference>
<dbReference type="EMBL" id="PGTN01000069">
    <property type="protein sequence ID" value="PJF47083.1"/>
    <property type="molecule type" value="Genomic_DNA"/>
</dbReference>
<evidence type="ECO:0000259" key="3">
    <source>
        <dbReference type="PROSITE" id="PS50006"/>
    </source>
</evidence>
<organism evidence="5 6">
    <name type="scientific">Candidatus Thermofonsia Clade 3 bacterium</name>
    <dbReference type="NCBI Taxonomy" id="2364212"/>
    <lineage>
        <taxon>Bacteria</taxon>
        <taxon>Bacillati</taxon>
        <taxon>Chloroflexota</taxon>
        <taxon>Candidatus Thermofontia</taxon>
        <taxon>Candidatus Thermofonsia Clade 3</taxon>
    </lineage>
</organism>
<evidence type="ECO:0000256" key="1">
    <source>
        <dbReference type="ARBA" id="ARBA00023125"/>
    </source>
</evidence>
<evidence type="ECO:0000256" key="2">
    <source>
        <dbReference type="PROSITE-ProRule" id="PRU01091"/>
    </source>
</evidence>
<dbReference type="Gene3D" id="1.10.10.10">
    <property type="entry name" value="Winged helix-like DNA-binding domain superfamily/Winged helix DNA-binding domain"/>
    <property type="match status" value="1"/>
</dbReference>
<evidence type="ECO:0008006" key="7">
    <source>
        <dbReference type="Google" id="ProtNLM"/>
    </source>
</evidence>
<feature type="domain" description="OmpR/PhoB-type" evidence="4">
    <location>
        <begin position="113"/>
        <end position="216"/>
    </location>
</feature>
<dbReference type="InterPro" id="IPR001867">
    <property type="entry name" value="OmpR/PhoB-type_DNA-bd"/>
</dbReference>
<dbReference type="InterPro" id="IPR000253">
    <property type="entry name" value="FHA_dom"/>
</dbReference>
<dbReference type="Pfam" id="PF00486">
    <property type="entry name" value="Trans_reg_C"/>
    <property type="match status" value="1"/>
</dbReference>
<sequence>MKQDAPMLIIESGQLAGHRWLIASDVLIIGREVGVVDLMLPERQVSRRHAKIERTPQGFVLTDLNSKNGTFLNGKEVKEPKLLQDGDEIQIALCVKIIFVGSDATAPLNARRATQPGVRGICIDKESHRVYIVERELEPPLSLQQYRLLELLMDANGGLVSRQDIVEHVWEDESACGVSEQAIDALVRRLRARIAEYDSDHEYIVTVRGHGFRFENRCE</sequence>
<comment type="caution">
    <text evidence="5">The sequence shown here is derived from an EMBL/GenBank/DDBJ whole genome shotgun (WGS) entry which is preliminary data.</text>
</comment>
<evidence type="ECO:0000259" key="4">
    <source>
        <dbReference type="PROSITE" id="PS51755"/>
    </source>
</evidence>
<feature type="domain" description="FHA" evidence="3">
    <location>
        <begin position="27"/>
        <end position="77"/>
    </location>
</feature>
<protein>
    <recommendedName>
        <fullName evidence="7">FHA domain-containing protein</fullName>
    </recommendedName>
</protein>
<dbReference type="Gene3D" id="2.60.200.20">
    <property type="match status" value="1"/>
</dbReference>
<name>A0A2M8QB90_9CHLR</name>
<accession>A0A2M8QB90</accession>
<dbReference type="SMART" id="SM00862">
    <property type="entry name" value="Trans_reg_C"/>
    <property type="match status" value="1"/>
</dbReference>
<dbReference type="CDD" id="cd00383">
    <property type="entry name" value="trans_reg_C"/>
    <property type="match status" value="1"/>
</dbReference>
<dbReference type="SUPFAM" id="SSF46894">
    <property type="entry name" value="C-terminal effector domain of the bipartite response regulators"/>
    <property type="match status" value="1"/>
</dbReference>
<evidence type="ECO:0000313" key="5">
    <source>
        <dbReference type="EMBL" id="PJF47083.1"/>
    </source>
</evidence>
<feature type="DNA-binding region" description="OmpR/PhoB-type" evidence="2">
    <location>
        <begin position="113"/>
        <end position="216"/>
    </location>
</feature>